<evidence type="ECO:0000313" key="12">
    <source>
        <dbReference type="EMBL" id="CUS24438.1"/>
    </source>
</evidence>
<evidence type="ECO:0000256" key="4">
    <source>
        <dbReference type="ARBA" id="ARBA00022729"/>
    </source>
</evidence>
<protein>
    <recommendedName>
        <fullName evidence="3">glucan endo-1,3-beta-D-glucosidase</fullName>
        <ecNumber evidence="3">3.2.1.39</ecNumber>
    </recommendedName>
</protein>
<evidence type="ECO:0000256" key="9">
    <source>
        <dbReference type="SAM" id="SignalP"/>
    </source>
</evidence>
<dbReference type="Pfam" id="PF10290">
    <property type="entry name" value="YJL171C_Tos1_N"/>
    <property type="match status" value="1"/>
</dbReference>
<dbReference type="GO" id="GO:0042973">
    <property type="term" value="F:glucan endo-1,3-beta-D-glucosidase activity"/>
    <property type="evidence" value="ECO:0007669"/>
    <property type="project" value="UniProtKB-EC"/>
</dbReference>
<dbReference type="GO" id="GO:0071555">
    <property type="term" value="P:cell wall organization"/>
    <property type="evidence" value="ECO:0007669"/>
    <property type="project" value="UniProtKB-KW"/>
</dbReference>
<evidence type="ECO:0000259" key="10">
    <source>
        <dbReference type="Pfam" id="PF10287"/>
    </source>
</evidence>
<feature type="signal peptide" evidence="9">
    <location>
        <begin position="1"/>
        <end position="19"/>
    </location>
</feature>
<dbReference type="PANTHER" id="PTHR31737:SF2">
    <property type="entry name" value="PROTEIN TOS1"/>
    <property type="match status" value="1"/>
</dbReference>
<gene>
    <name evidence="12" type="ORF">LAQU0_S16e01706g</name>
</gene>
<evidence type="ECO:0000256" key="6">
    <source>
        <dbReference type="ARBA" id="ARBA00023295"/>
    </source>
</evidence>
<dbReference type="Proteomes" id="UP000236544">
    <property type="component" value="Unassembled WGS sequence"/>
</dbReference>
<evidence type="ECO:0000256" key="5">
    <source>
        <dbReference type="ARBA" id="ARBA00022801"/>
    </source>
</evidence>
<feature type="domain" description="Cell wall protein YJL171C/Tos1 C-terminal" evidence="10">
    <location>
        <begin position="223"/>
        <end position="453"/>
    </location>
</feature>
<feature type="domain" description="Cell wall protein YJL171C/Tos1 N-terminal" evidence="11">
    <location>
        <begin position="34"/>
        <end position="96"/>
    </location>
</feature>
<dbReference type="OrthoDB" id="118256at2759"/>
<evidence type="ECO:0000256" key="1">
    <source>
        <dbReference type="ARBA" id="ARBA00000382"/>
    </source>
</evidence>
<evidence type="ECO:0000256" key="7">
    <source>
        <dbReference type="ARBA" id="ARBA00023316"/>
    </source>
</evidence>
<keyword evidence="5" id="KW-0378">Hydrolase</keyword>
<dbReference type="Pfam" id="PF10287">
    <property type="entry name" value="YJL171C_Tos1_C"/>
    <property type="match status" value="1"/>
</dbReference>
<dbReference type="GO" id="GO:0009277">
    <property type="term" value="C:fungal-type cell wall"/>
    <property type="evidence" value="ECO:0007669"/>
    <property type="project" value="TreeGrafter"/>
</dbReference>
<comment type="similarity">
    <text evidence="2">Belongs to the PGA52 family.</text>
</comment>
<dbReference type="PROSITE" id="PS51257">
    <property type="entry name" value="PROKAR_LIPOPROTEIN"/>
    <property type="match status" value="1"/>
</dbReference>
<dbReference type="EMBL" id="LN890574">
    <property type="protein sequence ID" value="CUS24438.1"/>
    <property type="molecule type" value="Genomic_DNA"/>
</dbReference>
<evidence type="ECO:0000256" key="3">
    <source>
        <dbReference type="ARBA" id="ARBA00012780"/>
    </source>
</evidence>
<sequence length="464" mass="47812">MRLAQAAAAAASLVPLVAASCDYVGGNYYCSETDAVVYSNVGYSGSYMDVTNMDESTCACTQESVSFEGSMTPLDEELSVHFRGPLELLQFGVYYPSSGNSLKKRGQDCDVAVRHHEHKREAAVAYVEVTSTMYVDANGSPVTSSNPSATAVIATSSSLAPASSAAHGSSPAASSSSSSSSSSSASSQSSSSSSSSGSASGSSSSTSSASSSTSSSSSGSGSGWNRVSYYTPGSATNLTFMNHQGGTAGSGTWSACFGNSISFAASDGVSGAGSAQALDQVTLASNKEYMIFSGVDCSDKSSGSCGHYRDDIPAYHGFGGATKMFVFEFKMPHDYSSSYNSDMPAIWMLNAKVPRTLQYGDSTCSCWGTGCGELDLFEILSSGSEKLITHLHDGQGNDGNSQGGGGTQDYFKRPTSSSFKAAVIFDGSDKTIHVVKVDDDFSSTLSASTVQSWLNKSGSTAKLS</sequence>
<evidence type="ECO:0000313" key="13">
    <source>
        <dbReference type="Proteomes" id="UP000236544"/>
    </source>
</evidence>
<evidence type="ECO:0000256" key="2">
    <source>
        <dbReference type="ARBA" id="ARBA00006055"/>
    </source>
</evidence>
<keyword evidence="7" id="KW-0961">Cell wall biogenesis/degradation</keyword>
<organism evidence="12 13">
    <name type="scientific">Lachancea quebecensis</name>
    <dbReference type="NCBI Taxonomy" id="1654605"/>
    <lineage>
        <taxon>Eukaryota</taxon>
        <taxon>Fungi</taxon>
        <taxon>Dikarya</taxon>
        <taxon>Ascomycota</taxon>
        <taxon>Saccharomycotina</taxon>
        <taxon>Saccharomycetes</taxon>
        <taxon>Saccharomycetales</taxon>
        <taxon>Saccharomycetaceae</taxon>
        <taxon>Lachancea</taxon>
    </lineage>
</organism>
<evidence type="ECO:0000256" key="8">
    <source>
        <dbReference type="SAM" id="MobiDB-lite"/>
    </source>
</evidence>
<feature type="chain" id="PRO_5006066546" description="glucan endo-1,3-beta-D-glucosidase" evidence="9">
    <location>
        <begin position="20"/>
        <end position="464"/>
    </location>
</feature>
<dbReference type="InterPro" id="IPR018805">
    <property type="entry name" value="YJL171C/Tos1_C"/>
</dbReference>
<evidence type="ECO:0000259" key="11">
    <source>
        <dbReference type="Pfam" id="PF10290"/>
    </source>
</evidence>
<dbReference type="AlphaFoldDB" id="A0A0P1KVY7"/>
<accession>A0A0P1KVY7</accession>
<comment type="catalytic activity">
    <reaction evidence="1">
        <text>Hydrolysis of (1-&gt;3)-beta-D-glucosidic linkages in (1-&gt;3)-beta-D-glucans.</text>
        <dbReference type="EC" id="3.2.1.39"/>
    </reaction>
</comment>
<dbReference type="PANTHER" id="PTHR31737">
    <property type="entry name" value="PROTEIN TOS1"/>
    <property type="match status" value="1"/>
</dbReference>
<keyword evidence="6" id="KW-0326">Glycosidase</keyword>
<keyword evidence="4 9" id="KW-0732">Signal</keyword>
<reference evidence="13" key="1">
    <citation type="submission" date="2015-10" db="EMBL/GenBank/DDBJ databases">
        <authorList>
            <person name="Devillers H."/>
        </authorList>
    </citation>
    <scope>NUCLEOTIDE SEQUENCE [LARGE SCALE GENOMIC DNA]</scope>
</reference>
<dbReference type="EC" id="3.2.1.39" evidence="3"/>
<name>A0A0P1KVY7_9SACH</name>
<dbReference type="InterPro" id="IPR018807">
    <property type="entry name" value="YJL171C/Tos1_N"/>
</dbReference>
<feature type="region of interest" description="Disordered" evidence="8">
    <location>
        <begin position="161"/>
        <end position="223"/>
    </location>
</feature>
<feature type="compositionally biased region" description="Low complexity" evidence="8">
    <location>
        <begin position="161"/>
        <end position="219"/>
    </location>
</feature>
<keyword evidence="13" id="KW-1185">Reference proteome</keyword>
<proteinExistence type="inferred from homology"/>